<organism evidence="1 2">
    <name type="scientific">Sphingopyxis macrogoltabida</name>
    <name type="common">Sphingomonas macrogoltabidus</name>
    <dbReference type="NCBI Taxonomy" id="33050"/>
    <lineage>
        <taxon>Bacteria</taxon>
        <taxon>Pseudomonadati</taxon>
        <taxon>Pseudomonadota</taxon>
        <taxon>Alphaproteobacteria</taxon>
        <taxon>Sphingomonadales</taxon>
        <taxon>Sphingomonadaceae</taxon>
        <taxon>Sphingopyxis</taxon>
    </lineage>
</organism>
<evidence type="ECO:0000313" key="1">
    <source>
        <dbReference type="EMBL" id="PZQ21222.1"/>
    </source>
</evidence>
<dbReference type="Gene3D" id="3.30.70.1230">
    <property type="entry name" value="Nucleotide cyclase"/>
    <property type="match status" value="1"/>
</dbReference>
<protein>
    <submittedName>
        <fullName evidence="1">Uncharacterized protein</fullName>
    </submittedName>
</protein>
<dbReference type="InterPro" id="IPR029787">
    <property type="entry name" value="Nucleotide_cyclase"/>
</dbReference>
<reference evidence="1 2" key="1">
    <citation type="submission" date="2017-08" db="EMBL/GenBank/DDBJ databases">
        <title>Infants hospitalized years apart are colonized by the same room-sourced microbial strains.</title>
        <authorList>
            <person name="Brooks B."/>
            <person name="Olm M.R."/>
            <person name="Firek B.A."/>
            <person name="Baker R."/>
            <person name="Thomas B.C."/>
            <person name="Morowitz M.J."/>
            <person name="Banfield J.F."/>
        </authorList>
    </citation>
    <scope>NUCLEOTIDE SEQUENCE [LARGE SCALE GENOMIC DNA]</scope>
    <source>
        <strain evidence="1">S2_005_003_R2_47</strain>
    </source>
</reference>
<evidence type="ECO:0000313" key="2">
    <source>
        <dbReference type="Proteomes" id="UP000248597"/>
    </source>
</evidence>
<dbReference type="SUPFAM" id="SSF55073">
    <property type="entry name" value="Nucleotide cyclase"/>
    <property type="match status" value="1"/>
</dbReference>
<accession>A0A2W5KW37</accession>
<sequence>MIRLFLSVDMVGSTQFKARFTGQGSQGWLEIFRAFFSNFPLMLAGQVGFEFIDDDRTPSIDIWKAMGDEVIFTAEPQDADEAVSILRALIRAMTLYEGKYFDRLPLRLKGTAWLVEFGEQNIELDIAELAAGDGARHIDYIGPDVDLGFRLSKYARPSSLVISLDLLEQLLGADNAGGLAFHLVGRDELKGVMFGRPYPVIWASDADAGFDFMPWEVEECPLVAAAVDAAPTAPDLLRRTIADMRLYLRKMHGIERAPVALGG</sequence>
<dbReference type="AlphaFoldDB" id="A0A2W5KW37"/>
<name>A0A2W5KW37_SPHMC</name>
<gene>
    <name evidence="1" type="ORF">DI569_12720</name>
</gene>
<dbReference type="Proteomes" id="UP000248597">
    <property type="component" value="Unassembled WGS sequence"/>
</dbReference>
<comment type="caution">
    <text evidence="1">The sequence shown here is derived from an EMBL/GenBank/DDBJ whole genome shotgun (WGS) entry which is preliminary data.</text>
</comment>
<proteinExistence type="predicted"/>
<dbReference type="EMBL" id="QFPJ01000034">
    <property type="protein sequence ID" value="PZQ21222.1"/>
    <property type="molecule type" value="Genomic_DNA"/>
</dbReference>